<evidence type="ECO:0000313" key="3">
    <source>
        <dbReference type="Proteomes" id="UP000248021"/>
    </source>
</evidence>
<dbReference type="Gene3D" id="3.40.50.150">
    <property type="entry name" value="Vaccinia Virus protein VP39"/>
    <property type="match status" value="1"/>
</dbReference>
<evidence type="ECO:0000259" key="1">
    <source>
        <dbReference type="Pfam" id="PF08241"/>
    </source>
</evidence>
<dbReference type="OrthoDB" id="5517736at2"/>
<dbReference type="AlphaFoldDB" id="A0A2V3U0N6"/>
<name>A0A2V3U0N6_9HYPH</name>
<gene>
    <name evidence="2" type="ORF">C7450_109278</name>
</gene>
<dbReference type="CDD" id="cd02440">
    <property type="entry name" value="AdoMet_MTases"/>
    <property type="match status" value="1"/>
</dbReference>
<protein>
    <submittedName>
        <fullName evidence="2">Methyltransferase family protein</fullName>
    </submittedName>
</protein>
<keyword evidence="3" id="KW-1185">Reference proteome</keyword>
<dbReference type="GO" id="GO:0032259">
    <property type="term" value="P:methylation"/>
    <property type="evidence" value="ECO:0007669"/>
    <property type="project" value="UniProtKB-KW"/>
</dbReference>
<dbReference type="EMBL" id="QJJK01000009">
    <property type="protein sequence ID" value="PXW55865.1"/>
    <property type="molecule type" value="Genomic_DNA"/>
</dbReference>
<feature type="domain" description="Methyltransferase type 11" evidence="1">
    <location>
        <begin position="45"/>
        <end position="136"/>
    </location>
</feature>
<keyword evidence="2" id="KW-0808">Transferase</keyword>
<dbReference type="Proteomes" id="UP000248021">
    <property type="component" value="Unassembled WGS sequence"/>
</dbReference>
<proteinExistence type="predicted"/>
<dbReference type="InterPro" id="IPR029063">
    <property type="entry name" value="SAM-dependent_MTases_sf"/>
</dbReference>
<keyword evidence="2" id="KW-0489">Methyltransferase</keyword>
<dbReference type="RefSeq" id="WP_110376627.1">
    <property type="nucleotide sequence ID" value="NZ_JAHBRY010000001.1"/>
</dbReference>
<dbReference type="Pfam" id="PF08241">
    <property type="entry name" value="Methyltransf_11"/>
    <property type="match status" value="1"/>
</dbReference>
<dbReference type="PANTHER" id="PTHR42912">
    <property type="entry name" value="METHYLTRANSFERASE"/>
    <property type="match status" value="1"/>
</dbReference>
<organism evidence="2 3">
    <name type="scientific">Chelatococcus asaccharovorans</name>
    <dbReference type="NCBI Taxonomy" id="28210"/>
    <lineage>
        <taxon>Bacteria</taxon>
        <taxon>Pseudomonadati</taxon>
        <taxon>Pseudomonadota</taxon>
        <taxon>Alphaproteobacteria</taxon>
        <taxon>Hyphomicrobiales</taxon>
        <taxon>Chelatococcaceae</taxon>
        <taxon>Chelatococcus</taxon>
    </lineage>
</organism>
<accession>A0A2V3U0N6</accession>
<dbReference type="GO" id="GO:0008757">
    <property type="term" value="F:S-adenosylmethionine-dependent methyltransferase activity"/>
    <property type="evidence" value="ECO:0007669"/>
    <property type="project" value="InterPro"/>
</dbReference>
<dbReference type="SUPFAM" id="SSF53335">
    <property type="entry name" value="S-adenosyl-L-methionine-dependent methyltransferases"/>
    <property type="match status" value="1"/>
</dbReference>
<reference evidence="2 3" key="1">
    <citation type="submission" date="2018-05" db="EMBL/GenBank/DDBJ databases">
        <title>Genomic Encyclopedia of Type Strains, Phase IV (KMG-IV): sequencing the most valuable type-strain genomes for metagenomic binning, comparative biology and taxonomic classification.</title>
        <authorList>
            <person name="Goeker M."/>
        </authorList>
    </citation>
    <scope>NUCLEOTIDE SEQUENCE [LARGE SCALE GENOMIC DNA]</scope>
    <source>
        <strain evidence="2 3">DSM 6462</strain>
    </source>
</reference>
<sequence>MSQGWTESAAAWIADMGEHGDFTRQCVTDRPVLQRIEGRGHRKALDVGCGEGRFCRMLQERGISAIGLDPTEAMLAEARRRDPAGDYRQGYAEALPFADGSFDLVVSYLSLIDITDATAAIREMARVLEPGGSLIIVNLNGFATAGHWDDPPAKTRFVIRDYLDERAEWAEWRGIRIRSWHRPLSRYMKALIEAGLILRHFDEPDATSGPADRRARYHSMPYCHIMEWEKPAERAA</sequence>
<evidence type="ECO:0000313" key="2">
    <source>
        <dbReference type="EMBL" id="PXW55865.1"/>
    </source>
</evidence>
<comment type="caution">
    <text evidence="2">The sequence shown here is derived from an EMBL/GenBank/DDBJ whole genome shotgun (WGS) entry which is preliminary data.</text>
</comment>
<dbReference type="InterPro" id="IPR050508">
    <property type="entry name" value="Methyltransf_Superfamily"/>
</dbReference>
<dbReference type="InterPro" id="IPR013216">
    <property type="entry name" value="Methyltransf_11"/>
</dbReference>